<dbReference type="Proteomes" id="UP000317178">
    <property type="component" value="Chromosome"/>
</dbReference>
<evidence type="ECO:0000256" key="1">
    <source>
        <dbReference type="ARBA" id="ARBA00004127"/>
    </source>
</evidence>
<feature type="transmembrane region" description="Helical" evidence="3">
    <location>
        <begin position="276"/>
        <end position="295"/>
    </location>
</feature>
<evidence type="ECO:0000256" key="2">
    <source>
        <dbReference type="RuleBase" id="RU000320"/>
    </source>
</evidence>
<dbReference type="GO" id="GO:0015990">
    <property type="term" value="P:electron transport coupled proton transport"/>
    <property type="evidence" value="ECO:0007669"/>
    <property type="project" value="TreeGrafter"/>
</dbReference>
<dbReference type="KEGG" id="plon:Pla110_39450"/>
<feature type="transmembrane region" description="Helical" evidence="3">
    <location>
        <begin position="301"/>
        <end position="324"/>
    </location>
</feature>
<dbReference type="EMBL" id="CP036281">
    <property type="protein sequence ID" value="QDU82190.1"/>
    <property type="molecule type" value="Genomic_DNA"/>
</dbReference>
<reference evidence="5 6" key="1">
    <citation type="submission" date="2019-02" db="EMBL/GenBank/DDBJ databases">
        <title>Deep-cultivation of Planctomycetes and their phenomic and genomic characterization uncovers novel biology.</title>
        <authorList>
            <person name="Wiegand S."/>
            <person name="Jogler M."/>
            <person name="Boedeker C."/>
            <person name="Pinto D."/>
            <person name="Vollmers J."/>
            <person name="Rivas-Marin E."/>
            <person name="Kohn T."/>
            <person name="Peeters S.H."/>
            <person name="Heuer A."/>
            <person name="Rast P."/>
            <person name="Oberbeckmann S."/>
            <person name="Bunk B."/>
            <person name="Jeske O."/>
            <person name="Meyerdierks A."/>
            <person name="Storesund J.E."/>
            <person name="Kallscheuer N."/>
            <person name="Luecker S."/>
            <person name="Lage O.M."/>
            <person name="Pohl T."/>
            <person name="Merkel B.J."/>
            <person name="Hornburger P."/>
            <person name="Mueller R.-W."/>
            <person name="Bruemmer F."/>
            <person name="Labrenz M."/>
            <person name="Spormann A.M."/>
            <person name="Op den Camp H."/>
            <person name="Overmann J."/>
            <person name="Amann R."/>
            <person name="Jetten M.S.M."/>
            <person name="Mascher T."/>
            <person name="Medema M.H."/>
            <person name="Devos D.P."/>
            <person name="Kaster A.-K."/>
            <person name="Ovreas L."/>
            <person name="Rohde M."/>
            <person name="Galperin M.Y."/>
            <person name="Jogler C."/>
        </authorList>
    </citation>
    <scope>NUCLEOTIDE SEQUENCE [LARGE SCALE GENOMIC DNA]</scope>
    <source>
        <strain evidence="5 6">Pla110</strain>
    </source>
</reference>
<protein>
    <submittedName>
        <fullName evidence="5">NAD(P)H-quinone oxidoreductase chain 4 1</fullName>
        <ecNumber evidence="5">1.6.5.-</ecNumber>
    </submittedName>
</protein>
<dbReference type="Pfam" id="PF00361">
    <property type="entry name" value="Proton_antipo_M"/>
    <property type="match status" value="1"/>
</dbReference>
<accession>A0A518CSJ9</accession>
<keyword evidence="6" id="KW-1185">Reference proteome</keyword>
<feature type="domain" description="NADH:quinone oxidoreductase/Mrp antiporter transmembrane" evidence="4">
    <location>
        <begin position="177"/>
        <end position="392"/>
    </location>
</feature>
<evidence type="ECO:0000256" key="3">
    <source>
        <dbReference type="SAM" id="Phobius"/>
    </source>
</evidence>
<keyword evidence="5" id="KW-0560">Oxidoreductase</keyword>
<evidence type="ECO:0000313" key="5">
    <source>
        <dbReference type="EMBL" id="QDU82190.1"/>
    </source>
</evidence>
<dbReference type="GO" id="GO:0042773">
    <property type="term" value="P:ATP synthesis coupled electron transport"/>
    <property type="evidence" value="ECO:0007669"/>
    <property type="project" value="InterPro"/>
</dbReference>
<dbReference type="GO" id="GO:0012505">
    <property type="term" value="C:endomembrane system"/>
    <property type="evidence" value="ECO:0007669"/>
    <property type="project" value="UniProtKB-SubCell"/>
</dbReference>
<proteinExistence type="predicted"/>
<feature type="transmembrane region" description="Helical" evidence="3">
    <location>
        <begin position="223"/>
        <end position="241"/>
    </location>
</feature>
<feature type="transmembrane region" description="Helical" evidence="3">
    <location>
        <begin position="424"/>
        <end position="441"/>
    </location>
</feature>
<sequence>MMPELHLPWLELSILLPLLGACWLCTIRNPERARRFSIAITAITFVFSCGEWIDFISLKTYEAHDHWDLISTLFGRNIFVVDELSAPLLPLGALLYFMTVLSTLRTKVNRFSFSWTLFSECILLATLSCREPWGVIALLSVATIPPWVEMKSRSRSTRAYTLHMSLFVVLMIVGQLTLDLSTSVFMTTVAGAILTAAALVRTGVLPLHCWITDLFEKVTFGTALLYVTPMTGAYLVMRLILPIAPDWALQSIAVVSLVTAVYAGGMALIQQEARRFFCYLFLSHSSLVLVGLELATSVGLTGALCVWLSVGLSLAGFGLTLRCVEARRGRISLAEYQGLYEHTPILAAFFMITGLASIGFPGTIGFIGTELLIEGAVDVYPLVGTFVVIAAALNGIAILSAYFRIFTGNTITTTLTLKARPAERIAVLVLAALILGGGLYPQPGVESRYHAAKSLMTRRQENLNRQTQITNDWEQAPTQQDYQNRLTHENRPAISTMLITP</sequence>
<feature type="transmembrane region" description="Helical" evidence="3">
    <location>
        <begin position="184"/>
        <end position="211"/>
    </location>
</feature>
<dbReference type="GO" id="GO:0003954">
    <property type="term" value="F:NADH dehydrogenase activity"/>
    <property type="evidence" value="ECO:0007669"/>
    <property type="project" value="TreeGrafter"/>
</dbReference>
<feature type="transmembrane region" description="Helical" evidence="3">
    <location>
        <begin position="38"/>
        <end position="58"/>
    </location>
</feature>
<name>A0A518CSJ9_9PLAN</name>
<keyword evidence="3" id="KW-1133">Transmembrane helix</keyword>
<keyword evidence="2 3" id="KW-0812">Transmembrane</keyword>
<gene>
    <name evidence="5" type="primary">ndhD1</name>
    <name evidence="5" type="ORF">Pla110_39450</name>
</gene>
<comment type="subcellular location">
    <subcellularLocation>
        <location evidence="1">Endomembrane system</location>
        <topology evidence="1">Multi-pass membrane protein</topology>
    </subcellularLocation>
    <subcellularLocation>
        <location evidence="2">Membrane</location>
        <topology evidence="2">Multi-pass membrane protein</topology>
    </subcellularLocation>
</comment>
<organism evidence="5 6">
    <name type="scientific">Polystyrenella longa</name>
    <dbReference type="NCBI Taxonomy" id="2528007"/>
    <lineage>
        <taxon>Bacteria</taxon>
        <taxon>Pseudomonadati</taxon>
        <taxon>Planctomycetota</taxon>
        <taxon>Planctomycetia</taxon>
        <taxon>Planctomycetales</taxon>
        <taxon>Planctomycetaceae</taxon>
        <taxon>Polystyrenella</taxon>
    </lineage>
</organism>
<feature type="transmembrane region" description="Helical" evidence="3">
    <location>
        <begin position="6"/>
        <end position="26"/>
    </location>
</feature>
<keyword evidence="3" id="KW-0472">Membrane</keyword>
<dbReference type="EC" id="1.6.5.-" evidence="5"/>
<feature type="transmembrane region" description="Helical" evidence="3">
    <location>
        <begin position="247"/>
        <end position="269"/>
    </location>
</feature>
<dbReference type="InterPro" id="IPR001750">
    <property type="entry name" value="ND/Mrp_TM"/>
</dbReference>
<evidence type="ECO:0000259" key="4">
    <source>
        <dbReference type="Pfam" id="PF00361"/>
    </source>
</evidence>
<dbReference type="PANTHER" id="PTHR43507:SF1">
    <property type="entry name" value="NADH-UBIQUINONE OXIDOREDUCTASE CHAIN 4"/>
    <property type="match status" value="1"/>
</dbReference>
<feature type="transmembrane region" description="Helical" evidence="3">
    <location>
        <begin position="379"/>
        <end position="403"/>
    </location>
</feature>
<dbReference type="InterPro" id="IPR003918">
    <property type="entry name" value="NADH_UbQ_OxRdtase"/>
</dbReference>
<feature type="transmembrane region" description="Helical" evidence="3">
    <location>
        <begin position="78"/>
        <end position="98"/>
    </location>
</feature>
<dbReference type="GO" id="GO:0048039">
    <property type="term" value="F:ubiquinone binding"/>
    <property type="evidence" value="ECO:0007669"/>
    <property type="project" value="TreeGrafter"/>
</dbReference>
<dbReference type="GO" id="GO:0008137">
    <property type="term" value="F:NADH dehydrogenase (ubiquinone) activity"/>
    <property type="evidence" value="ECO:0007669"/>
    <property type="project" value="InterPro"/>
</dbReference>
<feature type="transmembrane region" description="Helical" evidence="3">
    <location>
        <begin position="160"/>
        <end position="178"/>
    </location>
</feature>
<evidence type="ECO:0000313" key="6">
    <source>
        <dbReference type="Proteomes" id="UP000317178"/>
    </source>
</evidence>
<dbReference type="GO" id="GO:0016020">
    <property type="term" value="C:membrane"/>
    <property type="evidence" value="ECO:0007669"/>
    <property type="project" value="UniProtKB-SubCell"/>
</dbReference>
<dbReference type="PANTHER" id="PTHR43507">
    <property type="entry name" value="NADH-UBIQUINONE OXIDOREDUCTASE CHAIN 4"/>
    <property type="match status" value="1"/>
</dbReference>
<dbReference type="AlphaFoldDB" id="A0A518CSJ9"/>
<feature type="transmembrane region" description="Helical" evidence="3">
    <location>
        <begin position="345"/>
        <end position="367"/>
    </location>
</feature>